<dbReference type="AlphaFoldDB" id="A0A239N3L9"/>
<dbReference type="Gene3D" id="3.40.50.1820">
    <property type="entry name" value="alpha/beta hydrolase"/>
    <property type="match status" value="1"/>
</dbReference>
<dbReference type="InterPro" id="IPR050583">
    <property type="entry name" value="Mycobacterial_A85_antigen"/>
</dbReference>
<dbReference type="Pfam" id="PF00756">
    <property type="entry name" value="Esterase"/>
    <property type="match status" value="1"/>
</dbReference>
<dbReference type="EMBL" id="FZOF01000030">
    <property type="protein sequence ID" value="SNT49034.1"/>
    <property type="molecule type" value="Genomic_DNA"/>
</dbReference>
<dbReference type="GO" id="GO:0016787">
    <property type="term" value="F:hydrolase activity"/>
    <property type="evidence" value="ECO:0007669"/>
    <property type="project" value="UniProtKB-KW"/>
</dbReference>
<dbReference type="Proteomes" id="UP000198280">
    <property type="component" value="Unassembled WGS sequence"/>
</dbReference>
<dbReference type="InterPro" id="IPR029058">
    <property type="entry name" value="AB_hydrolase_fold"/>
</dbReference>
<dbReference type="RefSeq" id="WP_089228291.1">
    <property type="nucleotide sequence ID" value="NZ_FZOF01000030.1"/>
</dbReference>
<dbReference type="PANTHER" id="PTHR48098:SF1">
    <property type="entry name" value="DIACYLGLYCEROL ACYLTRANSFERASE_MYCOLYLTRANSFERASE AG85A"/>
    <property type="match status" value="1"/>
</dbReference>
<dbReference type="SUPFAM" id="SSF53474">
    <property type="entry name" value="alpha/beta-Hydrolases"/>
    <property type="match status" value="1"/>
</dbReference>
<protein>
    <submittedName>
        <fullName evidence="1">S-formylglutathione hydrolase FrmB</fullName>
    </submittedName>
</protein>
<keyword evidence="1" id="KW-0378">Hydrolase</keyword>
<accession>A0A239N3L9</accession>
<dbReference type="OrthoDB" id="4527292at2"/>
<dbReference type="PANTHER" id="PTHR48098">
    <property type="entry name" value="ENTEROCHELIN ESTERASE-RELATED"/>
    <property type="match status" value="1"/>
</dbReference>
<evidence type="ECO:0000313" key="1">
    <source>
        <dbReference type="EMBL" id="SNT49034.1"/>
    </source>
</evidence>
<evidence type="ECO:0000313" key="2">
    <source>
        <dbReference type="Proteomes" id="UP000198280"/>
    </source>
</evidence>
<proteinExistence type="predicted"/>
<organism evidence="1 2">
    <name type="scientific">Actinacidiphila glaucinigra</name>
    <dbReference type="NCBI Taxonomy" id="235986"/>
    <lineage>
        <taxon>Bacteria</taxon>
        <taxon>Bacillati</taxon>
        <taxon>Actinomycetota</taxon>
        <taxon>Actinomycetes</taxon>
        <taxon>Kitasatosporales</taxon>
        <taxon>Streptomycetaceae</taxon>
        <taxon>Actinacidiphila</taxon>
    </lineage>
</organism>
<dbReference type="InterPro" id="IPR000801">
    <property type="entry name" value="Esterase-like"/>
</dbReference>
<sequence>MTPSTARPGDRTAAEVAAATRVDARTWDLTVASAALGRPAAVRIVLPADFTRAAGRTWPVLYLLHGPHEDHTAWSRQAAVEELTEGAGLILAMPDCGPAGLSSRWLDGSDYETFQLRELDVLLRRDHRASGVRAVAGVSTGGHGAMAHAARHPGAFRAAASFSGVLDTAFAGVPAALDALLLRESLCPGSLWGDPVDRWDTWRAFNPTARAGGLRGTALYVSCGSGAAPVAGGTELLPEVLESTLWPATHVFATALELRGIPVTTHYYEGGRHEWTYWRREFAAAWPLLARALGLPGPSAAVSR</sequence>
<reference evidence="1 2" key="1">
    <citation type="submission" date="2017-06" db="EMBL/GenBank/DDBJ databases">
        <authorList>
            <person name="Kim H.J."/>
            <person name="Triplett B.A."/>
        </authorList>
    </citation>
    <scope>NUCLEOTIDE SEQUENCE [LARGE SCALE GENOMIC DNA]</scope>
    <source>
        <strain evidence="1 2">CGMCC 4.1858</strain>
    </source>
</reference>
<name>A0A239N3L9_9ACTN</name>
<gene>
    <name evidence="1" type="ORF">SAMN05216252_13066</name>
</gene>
<dbReference type="GO" id="GO:0016747">
    <property type="term" value="F:acyltransferase activity, transferring groups other than amino-acyl groups"/>
    <property type="evidence" value="ECO:0007669"/>
    <property type="project" value="TreeGrafter"/>
</dbReference>
<keyword evidence="2" id="KW-1185">Reference proteome</keyword>